<feature type="compositionally biased region" description="Polar residues" evidence="1">
    <location>
        <begin position="36"/>
        <end position="56"/>
    </location>
</feature>
<evidence type="ECO:0000313" key="3">
    <source>
        <dbReference type="Proteomes" id="UP000699042"/>
    </source>
</evidence>
<evidence type="ECO:0000313" key="2">
    <source>
        <dbReference type="EMBL" id="KAG7043739.1"/>
    </source>
</evidence>
<sequence>MRARRLNATIGKHRPEMVRNKPVNAKNLTYPHRNVHVTSQPASQRGTGNAQRGTST</sequence>
<organism evidence="2 3">
    <name type="scientific">Colletotrichum scovillei</name>
    <dbReference type="NCBI Taxonomy" id="1209932"/>
    <lineage>
        <taxon>Eukaryota</taxon>
        <taxon>Fungi</taxon>
        <taxon>Dikarya</taxon>
        <taxon>Ascomycota</taxon>
        <taxon>Pezizomycotina</taxon>
        <taxon>Sordariomycetes</taxon>
        <taxon>Hypocreomycetidae</taxon>
        <taxon>Glomerellales</taxon>
        <taxon>Glomerellaceae</taxon>
        <taxon>Colletotrichum</taxon>
        <taxon>Colletotrichum acutatum species complex</taxon>
    </lineage>
</organism>
<dbReference type="Proteomes" id="UP000699042">
    <property type="component" value="Unassembled WGS sequence"/>
</dbReference>
<comment type="caution">
    <text evidence="2">The sequence shown here is derived from an EMBL/GenBank/DDBJ whole genome shotgun (WGS) entry which is preliminary data.</text>
</comment>
<name>A0A9P7QW57_9PEZI</name>
<protein>
    <submittedName>
        <fullName evidence="2">Uncharacterized protein</fullName>
    </submittedName>
</protein>
<gene>
    <name evidence="2" type="ORF">JMJ77_011561</name>
</gene>
<dbReference type="EMBL" id="JAESDN010000011">
    <property type="protein sequence ID" value="KAG7043739.1"/>
    <property type="molecule type" value="Genomic_DNA"/>
</dbReference>
<keyword evidence="3" id="KW-1185">Reference proteome</keyword>
<accession>A0A9P7QW57</accession>
<evidence type="ECO:0000256" key="1">
    <source>
        <dbReference type="SAM" id="MobiDB-lite"/>
    </source>
</evidence>
<feature type="region of interest" description="Disordered" evidence="1">
    <location>
        <begin position="20"/>
        <end position="56"/>
    </location>
</feature>
<reference evidence="2" key="1">
    <citation type="submission" date="2021-05" db="EMBL/GenBank/DDBJ databases">
        <title>Comparative genomics of three Colletotrichum scovillei strains and genetic complementation revealed genes involved fungal growth and virulence on chili pepper.</title>
        <authorList>
            <person name="Hsieh D.-K."/>
            <person name="Chuang S.-C."/>
            <person name="Chen C.-Y."/>
            <person name="Chao Y.-T."/>
            <person name="Lu M.-Y.J."/>
            <person name="Lee M.-H."/>
            <person name="Shih M.-C."/>
        </authorList>
    </citation>
    <scope>NUCLEOTIDE SEQUENCE</scope>
    <source>
        <strain evidence="2">Coll-153</strain>
    </source>
</reference>
<proteinExistence type="predicted"/>
<dbReference type="AlphaFoldDB" id="A0A9P7QW57"/>